<feature type="compositionally biased region" description="Basic and acidic residues" evidence="1">
    <location>
        <begin position="147"/>
        <end position="162"/>
    </location>
</feature>
<feature type="compositionally biased region" description="Polar residues" evidence="1">
    <location>
        <begin position="184"/>
        <end position="200"/>
    </location>
</feature>
<name>K0RBY3_THAOC</name>
<keyword evidence="3" id="KW-1185">Reference proteome</keyword>
<evidence type="ECO:0000313" key="2">
    <source>
        <dbReference type="EMBL" id="EJK51188.1"/>
    </source>
</evidence>
<gene>
    <name evidence="2" type="ORF">THAOC_29663</name>
</gene>
<feature type="compositionally biased region" description="Basic residues" evidence="1">
    <location>
        <begin position="169"/>
        <end position="183"/>
    </location>
</feature>
<dbReference type="EMBL" id="AGNL01042069">
    <property type="protein sequence ID" value="EJK51188.1"/>
    <property type="molecule type" value="Genomic_DNA"/>
</dbReference>
<protein>
    <submittedName>
        <fullName evidence="2">Uncharacterized protein</fullName>
    </submittedName>
</protein>
<dbReference type="AlphaFoldDB" id="K0RBY3"/>
<sequence length="249" mass="26492">AGDGTHPARVEGARGAGPLVVGTVPYHVVRVVVGVAAVASLARRPPPVATVRSRIEAVVVAVVVGYAVTVVPPVGEVEETLGVVLPVGLVGDRPDQDAEERQLELQGQQKEQPRRVGAQYPNDRPRRPGSGPHDGLPRQGVEVARGTTDKAMRIETQLRRGESATTRVGKVRGPRMRAKKVRGSRQQSKQGKLSDFSNSLPGAGRAAEYVVGNARRRGTVRRDVAEGQNQSARPALPAPGKLLNARLRL</sequence>
<feature type="region of interest" description="Disordered" evidence="1">
    <location>
        <begin position="96"/>
        <end position="249"/>
    </location>
</feature>
<evidence type="ECO:0000313" key="3">
    <source>
        <dbReference type="Proteomes" id="UP000266841"/>
    </source>
</evidence>
<proteinExistence type="predicted"/>
<dbReference type="Proteomes" id="UP000266841">
    <property type="component" value="Unassembled WGS sequence"/>
</dbReference>
<comment type="caution">
    <text evidence="2">The sequence shown here is derived from an EMBL/GenBank/DDBJ whole genome shotgun (WGS) entry which is preliminary data.</text>
</comment>
<accession>K0RBY3</accession>
<reference evidence="2 3" key="1">
    <citation type="journal article" date="2012" name="Genome Biol.">
        <title>Genome and low-iron response of an oceanic diatom adapted to chronic iron limitation.</title>
        <authorList>
            <person name="Lommer M."/>
            <person name="Specht M."/>
            <person name="Roy A.S."/>
            <person name="Kraemer L."/>
            <person name="Andreson R."/>
            <person name="Gutowska M.A."/>
            <person name="Wolf J."/>
            <person name="Bergner S.V."/>
            <person name="Schilhabel M.B."/>
            <person name="Klostermeier U.C."/>
            <person name="Beiko R.G."/>
            <person name="Rosenstiel P."/>
            <person name="Hippler M."/>
            <person name="Laroche J."/>
        </authorList>
    </citation>
    <scope>NUCLEOTIDE SEQUENCE [LARGE SCALE GENOMIC DNA]</scope>
    <source>
        <strain evidence="2 3">CCMP1005</strain>
    </source>
</reference>
<feature type="non-terminal residue" evidence="2">
    <location>
        <position position="1"/>
    </location>
</feature>
<organism evidence="2 3">
    <name type="scientific">Thalassiosira oceanica</name>
    <name type="common">Marine diatom</name>
    <dbReference type="NCBI Taxonomy" id="159749"/>
    <lineage>
        <taxon>Eukaryota</taxon>
        <taxon>Sar</taxon>
        <taxon>Stramenopiles</taxon>
        <taxon>Ochrophyta</taxon>
        <taxon>Bacillariophyta</taxon>
        <taxon>Coscinodiscophyceae</taxon>
        <taxon>Thalassiosirophycidae</taxon>
        <taxon>Thalassiosirales</taxon>
        <taxon>Thalassiosiraceae</taxon>
        <taxon>Thalassiosira</taxon>
    </lineage>
</organism>
<evidence type="ECO:0000256" key="1">
    <source>
        <dbReference type="SAM" id="MobiDB-lite"/>
    </source>
</evidence>